<dbReference type="AlphaFoldDB" id="A0A5C8LWH3"/>
<sequence>MKPYFFASVLVAFSASAVADTVFNYDGFYARMKKSEKVEFSDITLAFVLQKAGTSEACSVDKALITTDISEAPLTIAGNGELMLPFDLMLNAQKALIVLKQPEGADACDLNFKLRSKMPVPQQATVAELRKLQAQFDALLDSLAGWGKYWLPEVSGLTVHFASEVVAQSSDAALSQQLQCEQNRCRIFLPASLSDKATIQFSKVPDHATPLLQQP</sequence>
<gene>
    <name evidence="2" type="ORF">FU839_12830</name>
</gene>
<organism evidence="2 3">
    <name type="scientific">Rheinheimera tangshanensis</name>
    <dbReference type="NCBI Taxonomy" id="400153"/>
    <lineage>
        <taxon>Bacteria</taxon>
        <taxon>Pseudomonadati</taxon>
        <taxon>Pseudomonadota</taxon>
        <taxon>Gammaproteobacteria</taxon>
        <taxon>Chromatiales</taxon>
        <taxon>Chromatiaceae</taxon>
        <taxon>Rheinheimera</taxon>
    </lineage>
</organism>
<protein>
    <submittedName>
        <fullName evidence="2">DUF2987 domain-containing protein</fullName>
    </submittedName>
</protein>
<evidence type="ECO:0000256" key="1">
    <source>
        <dbReference type="SAM" id="SignalP"/>
    </source>
</evidence>
<evidence type="ECO:0000313" key="2">
    <source>
        <dbReference type="EMBL" id="TXK79948.1"/>
    </source>
</evidence>
<name>A0A5C8LWH3_9GAMM</name>
<reference evidence="2 3" key="1">
    <citation type="submission" date="2019-08" db="EMBL/GenBank/DDBJ databases">
        <title>Draft genome analysis of Rheinheimera tangshanensis isolated from the roots of fresh rice plants (Oryza sativa).</title>
        <authorList>
            <person name="Yu Q."/>
            <person name="Qi Y."/>
            <person name="Zhang H."/>
            <person name="Pu J."/>
        </authorList>
    </citation>
    <scope>NUCLEOTIDE SEQUENCE [LARGE SCALE GENOMIC DNA]</scope>
    <source>
        <strain evidence="2 3">JA3-B52</strain>
    </source>
</reference>
<dbReference type="EMBL" id="VRLR01000008">
    <property type="protein sequence ID" value="TXK79948.1"/>
    <property type="molecule type" value="Genomic_DNA"/>
</dbReference>
<comment type="caution">
    <text evidence="2">The sequence shown here is derived from an EMBL/GenBank/DDBJ whole genome shotgun (WGS) entry which is preliminary data.</text>
</comment>
<dbReference type="Proteomes" id="UP000321814">
    <property type="component" value="Unassembled WGS sequence"/>
</dbReference>
<dbReference type="InterPro" id="IPR021370">
    <property type="entry name" value="DUF2987"/>
</dbReference>
<accession>A0A5C8LWH3</accession>
<dbReference type="OrthoDB" id="6402179at2"/>
<dbReference type="Pfam" id="PF11205">
    <property type="entry name" value="DUF2987"/>
    <property type="match status" value="1"/>
</dbReference>
<feature type="chain" id="PRO_5023071897" evidence="1">
    <location>
        <begin position="20"/>
        <end position="215"/>
    </location>
</feature>
<keyword evidence="1" id="KW-0732">Signal</keyword>
<evidence type="ECO:0000313" key="3">
    <source>
        <dbReference type="Proteomes" id="UP000321814"/>
    </source>
</evidence>
<dbReference type="RefSeq" id="WP_147904685.1">
    <property type="nucleotide sequence ID" value="NZ_BAAAGC010000005.1"/>
</dbReference>
<keyword evidence="3" id="KW-1185">Reference proteome</keyword>
<proteinExistence type="predicted"/>
<feature type="signal peptide" evidence="1">
    <location>
        <begin position="1"/>
        <end position="19"/>
    </location>
</feature>